<organism evidence="2 3">
    <name type="scientific">Rubroshorea leprosula</name>
    <dbReference type="NCBI Taxonomy" id="152421"/>
    <lineage>
        <taxon>Eukaryota</taxon>
        <taxon>Viridiplantae</taxon>
        <taxon>Streptophyta</taxon>
        <taxon>Embryophyta</taxon>
        <taxon>Tracheophyta</taxon>
        <taxon>Spermatophyta</taxon>
        <taxon>Magnoliopsida</taxon>
        <taxon>eudicotyledons</taxon>
        <taxon>Gunneridae</taxon>
        <taxon>Pentapetalae</taxon>
        <taxon>rosids</taxon>
        <taxon>malvids</taxon>
        <taxon>Malvales</taxon>
        <taxon>Dipterocarpaceae</taxon>
        <taxon>Rubroshorea</taxon>
    </lineage>
</organism>
<dbReference type="EMBL" id="BPVZ01000002">
    <property type="protein sequence ID" value="GKU88122.1"/>
    <property type="molecule type" value="Genomic_DNA"/>
</dbReference>
<proteinExistence type="predicted"/>
<feature type="transmembrane region" description="Helical" evidence="1">
    <location>
        <begin position="32"/>
        <end position="50"/>
    </location>
</feature>
<evidence type="ECO:0000313" key="3">
    <source>
        <dbReference type="Proteomes" id="UP001054252"/>
    </source>
</evidence>
<keyword evidence="1" id="KW-0472">Membrane</keyword>
<keyword evidence="3" id="KW-1185">Reference proteome</keyword>
<protein>
    <submittedName>
        <fullName evidence="2">Uncharacterized protein</fullName>
    </submittedName>
</protein>
<reference evidence="2 3" key="1">
    <citation type="journal article" date="2021" name="Commun. Biol.">
        <title>The genome of Shorea leprosula (Dipterocarpaceae) highlights the ecological relevance of drought in aseasonal tropical rainforests.</title>
        <authorList>
            <person name="Ng K.K.S."/>
            <person name="Kobayashi M.J."/>
            <person name="Fawcett J.A."/>
            <person name="Hatakeyama M."/>
            <person name="Paape T."/>
            <person name="Ng C.H."/>
            <person name="Ang C.C."/>
            <person name="Tnah L.H."/>
            <person name="Lee C.T."/>
            <person name="Nishiyama T."/>
            <person name="Sese J."/>
            <person name="O'Brien M.J."/>
            <person name="Copetti D."/>
            <person name="Mohd Noor M.I."/>
            <person name="Ong R.C."/>
            <person name="Putra M."/>
            <person name="Sireger I.Z."/>
            <person name="Indrioko S."/>
            <person name="Kosugi Y."/>
            <person name="Izuno A."/>
            <person name="Isagi Y."/>
            <person name="Lee S.L."/>
            <person name="Shimizu K.K."/>
        </authorList>
    </citation>
    <scope>NUCLEOTIDE SEQUENCE [LARGE SCALE GENOMIC DNA]</scope>
    <source>
        <strain evidence="2">214</strain>
    </source>
</reference>
<gene>
    <name evidence="2" type="ORF">SLEP1_g2423</name>
</gene>
<keyword evidence="1" id="KW-0812">Transmembrane</keyword>
<sequence>MTTKLYPSEFVVFGVYSLCLWMFSIMIDSIRFLLWFVFLLCLLNPLAYVFRVEKVSQSHHYFDVPCK</sequence>
<accession>A0AAV5HNQ5</accession>
<evidence type="ECO:0000313" key="2">
    <source>
        <dbReference type="EMBL" id="GKU88122.1"/>
    </source>
</evidence>
<dbReference type="AlphaFoldDB" id="A0AAV5HNQ5"/>
<feature type="transmembrane region" description="Helical" evidence="1">
    <location>
        <begin position="6"/>
        <end position="25"/>
    </location>
</feature>
<dbReference type="Proteomes" id="UP001054252">
    <property type="component" value="Unassembled WGS sequence"/>
</dbReference>
<comment type="caution">
    <text evidence="2">The sequence shown here is derived from an EMBL/GenBank/DDBJ whole genome shotgun (WGS) entry which is preliminary data.</text>
</comment>
<evidence type="ECO:0000256" key="1">
    <source>
        <dbReference type="SAM" id="Phobius"/>
    </source>
</evidence>
<name>A0AAV5HNQ5_9ROSI</name>
<keyword evidence="1" id="KW-1133">Transmembrane helix</keyword>